<dbReference type="PANTHER" id="PTHR20988">
    <property type="entry name" value="TRANSMEMBRANE PROTEIN 183A-RELATED"/>
    <property type="match status" value="1"/>
</dbReference>
<dbReference type="AlphaFoldDB" id="A0AA88H8J4"/>
<dbReference type="PANTHER" id="PTHR20988:SF2">
    <property type="entry name" value="TRANSMEMBRANE PROTEIN 183A-RELATED"/>
    <property type="match status" value="1"/>
</dbReference>
<keyword evidence="2" id="KW-1185">Reference proteome</keyword>
<name>A0AA88H8J4_ARTSF</name>
<gene>
    <name evidence="1" type="ORF">QYM36_015824</name>
</gene>
<comment type="caution">
    <text evidence="1">The sequence shown here is derived from an EMBL/GenBank/DDBJ whole genome shotgun (WGS) entry which is preliminary data.</text>
</comment>
<evidence type="ECO:0000313" key="2">
    <source>
        <dbReference type="Proteomes" id="UP001187531"/>
    </source>
</evidence>
<protein>
    <recommendedName>
        <fullName evidence="3">Transmembrane protein 183</fullName>
    </recommendedName>
</protein>
<organism evidence="1 2">
    <name type="scientific">Artemia franciscana</name>
    <name type="common">Brine shrimp</name>
    <name type="synonym">Artemia sanfranciscana</name>
    <dbReference type="NCBI Taxonomy" id="6661"/>
    <lineage>
        <taxon>Eukaryota</taxon>
        <taxon>Metazoa</taxon>
        <taxon>Ecdysozoa</taxon>
        <taxon>Arthropoda</taxon>
        <taxon>Crustacea</taxon>
        <taxon>Branchiopoda</taxon>
        <taxon>Anostraca</taxon>
        <taxon>Artemiidae</taxon>
        <taxon>Artemia</taxon>
    </lineage>
</organism>
<accession>A0AA88H8J4</accession>
<sequence>MILMIAYEIKLAVNMGKKTADCGEISLNDFANSKAHGSCSKIKKTYVVMKPYVDELDWFDKDIDDFLIDSDEEPPKPIVKKKKNKVSPYEYQREQGNTYPIDIWYILSYYISPEDVGRFALICKSSAAVINSMGFWRRLYKNHYDSKAQLPERLKPESMKRQYGLKTYVIRSLYHMYHPFREKIKVTPTHRSVEPYILKGCLCTATWHRKLRTGNWEFFFKLRRPGFSDSNKNRNLLEMLSDISYNSESGYRVLSIVCNTFILFHCPVGQFVCDIKVGLSGMMNQSIKIQFVPFRKVKHSVNEGLIVELQPVVKYNVMHWWHPEYPQMEEQEYVKKQKEEFAIISSEASAWDDR</sequence>
<dbReference type="Proteomes" id="UP001187531">
    <property type="component" value="Unassembled WGS sequence"/>
</dbReference>
<dbReference type="GO" id="GO:0019005">
    <property type="term" value="C:SCF ubiquitin ligase complex"/>
    <property type="evidence" value="ECO:0007669"/>
    <property type="project" value="TreeGrafter"/>
</dbReference>
<evidence type="ECO:0008006" key="3">
    <source>
        <dbReference type="Google" id="ProtNLM"/>
    </source>
</evidence>
<proteinExistence type="predicted"/>
<dbReference type="GO" id="GO:0031647">
    <property type="term" value="P:regulation of protein stability"/>
    <property type="evidence" value="ECO:0007669"/>
    <property type="project" value="TreeGrafter"/>
</dbReference>
<dbReference type="EMBL" id="JAVRJZ010000020">
    <property type="protein sequence ID" value="KAK2705559.1"/>
    <property type="molecule type" value="Genomic_DNA"/>
</dbReference>
<evidence type="ECO:0000313" key="1">
    <source>
        <dbReference type="EMBL" id="KAK2705559.1"/>
    </source>
</evidence>
<reference evidence="1" key="1">
    <citation type="submission" date="2023-07" db="EMBL/GenBank/DDBJ databases">
        <title>Chromosome-level genome assembly of Artemia franciscana.</title>
        <authorList>
            <person name="Jo E."/>
        </authorList>
    </citation>
    <scope>NUCLEOTIDE SEQUENCE</scope>
    <source>
        <tissue evidence="1">Whole body</tissue>
    </source>
</reference>
<dbReference type="InterPro" id="IPR026509">
    <property type="entry name" value="TMEM183"/>
</dbReference>